<feature type="non-terminal residue" evidence="2">
    <location>
        <position position="1"/>
    </location>
</feature>
<keyword evidence="1" id="KW-1133">Transmembrane helix</keyword>
<evidence type="ECO:0000313" key="3">
    <source>
        <dbReference type="Proteomes" id="UP000663844"/>
    </source>
</evidence>
<name>A0A820MTM5_9BILA</name>
<proteinExistence type="predicted"/>
<evidence type="ECO:0000256" key="1">
    <source>
        <dbReference type="SAM" id="Phobius"/>
    </source>
</evidence>
<dbReference type="AlphaFoldDB" id="A0A820MTM5"/>
<feature type="transmembrane region" description="Helical" evidence="1">
    <location>
        <begin position="76"/>
        <end position="94"/>
    </location>
</feature>
<reference evidence="2" key="1">
    <citation type="submission" date="2021-02" db="EMBL/GenBank/DDBJ databases">
        <authorList>
            <person name="Nowell W R."/>
        </authorList>
    </citation>
    <scope>NUCLEOTIDE SEQUENCE</scope>
</reference>
<protein>
    <submittedName>
        <fullName evidence="2">Uncharacterized protein</fullName>
    </submittedName>
</protein>
<comment type="caution">
    <text evidence="2">The sequence shown here is derived from an EMBL/GenBank/DDBJ whole genome shotgun (WGS) entry which is preliminary data.</text>
</comment>
<evidence type="ECO:0000313" key="2">
    <source>
        <dbReference type="EMBL" id="CAF4379391.1"/>
    </source>
</evidence>
<sequence>TFNSTAFEQIAANISWTTNLTTQWQNFYNNAPRVTVYGTSGNMSMIFLPKIPYYVDLAQENCTVQKYDLPISGACIGNPIIWQILLISIVFVLFSNKNHH</sequence>
<keyword evidence="1" id="KW-0812">Transmembrane</keyword>
<gene>
    <name evidence="2" type="ORF">OXD698_LOCUS50287</name>
</gene>
<dbReference type="EMBL" id="CAJOAZ010023873">
    <property type="protein sequence ID" value="CAF4379391.1"/>
    <property type="molecule type" value="Genomic_DNA"/>
</dbReference>
<organism evidence="2 3">
    <name type="scientific">Adineta steineri</name>
    <dbReference type="NCBI Taxonomy" id="433720"/>
    <lineage>
        <taxon>Eukaryota</taxon>
        <taxon>Metazoa</taxon>
        <taxon>Spiralia</taxon>
        <taxon>Gnathifera</taxon>
        <taxon>Rotifera</taxon>
        <taxon>Eurotatoria</taxon>
        <taxon>Bdelloidea</taxon>
        <taxon>Adinetida</taxon>
        <taxon>Adinetidae</taxon>
        <taxon>Adineta</taxon>
    </lineage>
</organism>
<accession>A0A820MTM5</accession>
<dbReference type="Proteomes" id="UP000663844">
    <property type="component" value="Unassembled WGS sequence"/>
</dbReference>
<keyword evidence="1" id="KW-0472">Membrane</keyword>